<evidence type="ECO:0000313" key="2">
    <source>
        <dbReference type="Proteomes" id="UP000826656"/>
    </source>
</evidence>
<keyword evidence="2" id="KW-1185">Reference proteome</keyword>
<dbReference type="Proteomes" id="UP000826656">
    <property type="component" value="Unassembled WGS sequence"/>
</dbReference>
<gene>
    <name evidence="1" type="ORF">KY290_007982</name>
</gene>
<sequence>MVRKANKNAKERKKELKCASSKLSARAVVVHSSVQQRARADTLKQLLPLHVPVARLGFQRRARTARWCEIIKGRVFLEF</sequence>
<reference evidence="1 2" key="1">
    <citation type="journal article" date="2021" name="bioRxiv">
        <title>Chromosome-scale and haplotype-resolved genome assembly of a tetraploid potato cultivar.</title>
        <authorList>
            <person name="Sun H."/>
            <person name="Jiao W.-B."/>
            <person name="Krause K."/>
            <person name="Campoy J.A."/>
            <person name="Goel M."/>
            <person name="Folz-Donahue K."/>
            <person name="Kukat C."/>
            <person name="Huettel B."/>
            <person name="Schneeberger K."/>
        </authorList>
    </citation>
    <scope>NUCLEOTIDE SEQUENCE [LARGE SCALE GENOMIC DNA]</scope>
    <source>
        <strain evidence="1">SolTubOtavaFocal</strain>
        <tissue evidence="1">Leaves</tissue>
    </source>
</reference>
<dbReference type="EMBL" id="JAIVGD010000003">
    <property type="protein sequence ID" value="KAH0776571.1"/>
    <property type="molecule type" value="Genomic_DNA"/>
</dbReference>
<comment type="caution">
    <text evidence="1">The sequence shown here is derived from an EMBL/GenBank/DDBJ whole genome shotgun (WGS) entry which is preliminary data.</text>
</comment>
<protein>
    <submittedName>
        <fullName evidence="1">Uncharacterized protein</fullName>
    </submittedName>
</protein>
<name>A0ABQ7W731_SOLTU</name>
<organism evidence="1 2">
    <name type="scientific">Solanum tuberosum</name>
    <name type="common">Potato</name>
    <dbReference type="NCBI Taxonomy" id="4113"/>
    <lineage>
        <taxon>Eukaryota</taxon>
        <taxon>Viridiplantae</taxon>
        <taxon>Streptophyta</taxon>
        <taxon>Embryophyta</taxon>
        <taxon>Tracheophyta</taxon>
        <taxon>Spermatophyta</taxon>
        <taxon>Magnoliopsida</taxon>
        <taxon>eudicotyledons</taxon>
        <taxon>Gunneridae</taxon>
        <taxon>Pentapetalae</taxon>
        <taxon>asterids</taxon>
        <taxon>lamiids</taxon>
        <taxon>Solanales</taxon>
        <taxon>Solanaceae</taxon>
        <taxon>Solanoideae</taxon>
        <taxon>Solaneae</taxon>
        <taxon>Solanum</taxon>
    </lineage>
</organism>
<proteinExistence type="predicted"/>
<accession>A0ABQ7W731</accession>
<evidence type="ECO:0000313" key="1">
    <source>
        <dbReference type="EMBL" id="KAH0776571.1"/>
    </source>
</evidence>